<dbReference type="GO" id="GO:0010181">
    <property type="term" value="F:FMN binding"/>
    <property type="evidence" value="ECO:0007669"/>
    <property type="project" value="InterPro"/>
</dbReference>
<evidence type="ECO:0000256" key="2">
    <source>
        <dbReference type="ARBA" id="ARBA00004738"/>
    </source>
</evidence>
<comment type="pathway">
    <text evidence="2">Cofactor metabolism; pyridoxal 5'-phosphate salvage; pyridoxal 5'-phosphate from pyridoxamine 5'-phosphate: step 1/1.</text>
</comment>
<sequence>MFLCQTKVTHPLTYSLLSTMTTLDPLKQFTEWLEHAKSTEATGRDLVTVPDTEAMTLCTSTPLGVPSARLVALKAVDTRGFVFCTNYKSRKSLELDANPHAALVFYWSGVHRSVRVVGKAHRISRAESEEHWRSRPRETRLGAWASPQSQVLGDAGEVLQRLEEVSARFEGMEEVEMPEFWGGWCVVPDEIEFWSGKASRLHDREGYLRQEDGEWKVVCLAP</sequence>
<dbReference type="GO" id="GO:0008615">
    <property type="term" value="P:pyridoxine biosynthetic process"/>
    <property type="evidence" value="ECO:0007669"/>
    <property type="project" value="InterPro"/>
</dbReference>
<evidence type="ECO:0000313" key="11">
    <source>
        <dbReference type="Proteomes" id="UP001175226"/>
    </source>
</evidence>
<dbReference type="Proteomes" id="UP001175226">
    <property type="component" value="Unassembled WGS sequence"/>
</dbReference>
<dbReference type="InterPro" id="IPR000659">
    <property type="entry name" value="Pyridox_Oxase"/>
</dbReference>
<dbReference type="PIRSF" id="PIRSF000190">
    <property type="entry name" value="Pyd_amn-ph_oxd"/>
    <property type="match status" value="1"/>
</dbReference>
<evidence type="ECO:0000256" key="6">
    <source>
        <dbReference type="ARBA" id="ARBA00022643"/>
    </source>
</evidence>
<dbReference type="InterPro" id="IPR011576">
    <property type="entry name" value="Pyridox_Oxase_N"/>
</dbReference>
<name>A0AA39MMZ7_9AGAR</name>
<protein>
    <recommendedName>
        <fullName evidence="4">pyridoxal 5'-phosphate synthase</fullName>
        <ecNumber evidence="4">1.4.3.5</ecNumber>
    </recommendedName>
</protein>
<comment type="caution">
    <text evidence="10">The sequence shown here is derived from an EMBL/GenBank/DDBJ whole genome shotgun (WGS) entry which is preliminary data.</text>
</comment>
<dbReference type="GO" id="GO:0004733">
    <property type="term" value="F:pyridoxamine phosphate oxidase activity"/>
    <property type="evidence" value="ECO:0007669"/>
    <property type="project" value="UniProtKB-EC"/>
</dbReference>
<keyword evidence="6" id="KW-0288">FMN</keyword>
<dbReference type="PANTHER" id="PTHR10851">
    <property type="entry name" value="PYRIDOXINE-5-PHOSPHATE OXIDASE"/>
    <property type="match status" value="1"/>
</dbReference>
<evidence type="ECO:0000259" key="8">
    <source>
        <dbReference type="Pfam" id="PF01243"/>
    </source>
</evidence>
<organism evidence="10 11">
    <name type="scientific">Armillaria borealis</name>
    <dbReference type="NCBI Taxonomy" id="47425"/>
    <lineage>
        <taxon>Eukaryota</taxon>
        <taxon>Fungi</taxon>
        <taxon>Dikarya</taxon>
        <taxon>Basidiomycota</taxon>
        <taxon>Agaricomycotina</taxon>
        <taxon>Agaricomycetes</taxon>
        <taxon>Agaricomycetidae</taxon>
        <taxon>Agaricales</taxon>
        <taxon>Marasmiineae</taxon>
        <taxon>Physalacriaceae</taxon>
        <taxon>Armillaria</taxon>
    </lineage>
</organism>
<dbReference type="NCBIfam" id="NF004231">
    <property type="entry name" value="PRK05679.1"/>
    <property type="match status" value="1"/>
</dbReference>
<dbReference type="Gene3D" id="2.30.110.10">
    <property type="entry name" value="Electron Transport, Fmn-binding Protein, Chain A"/>
    <property type="match status" value="1"/>
</dbReference>
<dbReference type="SUPFAM" id="SSF50475">
    <property type="entry name" value="FMN-binding split barrel"/>
    <property type="match status" value="1"/>
</dbReference>
<dbReference type="InterPro" id="IPR012349">
    <property type="entry name" value="Split_barrel_FMN-bd"/>
</dbReference>
<dbReference type="Pfam" id="PF10590">
    <property type="entry name" value="PNP_phzG_C"/>
    <property type="match status" value="1"/>
</dbReference>
<keyword evidence="11" id="KW-1185">Reference proteome</keyword>
<feature type="domain" description="Pyridoxamine 5'-phosphate oxidase N-terminal" evidence="8">
    <location>
        <begin position="50"/>
        <end position="166"/>
    </location>
</feature>
<keyword evidence="5" id="KW-0285">Flavoprotein</keyword>
<dbReference type="Pfam" id="PF01243">
    <property type="entry name" value="PNPOx_N"/>
    <property type="match status" value="1"/>
</dbReference>
<comment type="pathway">
    <text evidence="3">Cofactor metabolism; pyridoxal 5'-phosphate salvage; pyridoxal 5'-phosphate from pyridoxine 5'-phosphate: step 1/1.</text>
</comment>
<dbReference type="InterPro" id="IPR019576">
    <property type="entry name" value="Pyridoxamine_oxidase_dimer_C"/>
</dbReference>
<keyword evidence="7" id="KW-0560">Oxidoreductase</keyword>
<dbReference type="EMBL" id="JAUEPT010000036">
    <property type="protein sequence ID" value="KAK0439878.1"/>
    <property type="molecule type" value="Genomic_DNA"/>
</dbReference>
<dbReference type="AlphaFoldDB" id="A0AA39MMZ7"/>
<reference evidence="10" key="1">
    <citation type="submission" date="2023-06" db="EMBL/GenBank/DDBJ databases">
        <authorList>
            <consortium name="Lawrence Berkeley National Laboratory"/>
            <person name="Ahrendt S."/>
            <person name="Sahu N."/>
            <person name="Indic B."/>
            <person name="Wong-Bajracharya J."/>
            <person name="Merenyi Z."/>
            <person name="Ke H.-M."/>
            <person name="Monk M."/>
            <person name="Kocsube S."/>
            <person name="Drula E."/>
            <person name="Lipzen A."/>
            <person name="Balint B."/>
            <person name="Henrissat B."/>
            <person name="Andreopoulos B."/>
            <person name="Martin F.M."/>
            <person name="Harder C.B."/>
            <person name="Rigling D."/>
            <person name="Ford K.L."/>
            <person name="Foster G.D."/>
            <person name="Pangilinan J."/>
            <person name="Papanicolaou A."/>
            <person name="Barry K."/>
            <person name="LaButti K."/>
            <person name="Viragh M."/>
            <person name="Koriabine M."/>
            <person name="Yan M."/>
            <person name="Riley R."/>
            <person name="Champramary S."/>
            <person name="Plett K.L."/>
            <person name="Tsai I.J."/>
            <person name="Slot J."/>
            <person name="Sipos G."/>
            <person name="Plett J."/>
            <person name="Nagy L.G."/>
            <person name="Grigoriev I.V."/>
        </authorList>
    </citation>
    <scope>NUCLEOTIDE SEQUENCE</scope>
    <source>
        <strain evidence="10">FPL87.14</strain>
    </source>
</reference>
<gene>
    <name evidence="10" type="ORF">EV421DRAFT_833067</name>
</gene>
<comment type="cofactor">
    <cofactor evidence="1">
        <name>FMN</name>
        <dbReference type="ChEBI" id="CHEBI:58210"/>
    </cofactor>
</comment>
<evidence type="ECO:0000256" key="5">
    <source>
        <dbReference type="ARBA" id="ARBA00022630"/>
    </source>
</evidence>
<feature type="domain" description="Pyridoxine 5'-phosphate oxidase dimerisation C-terminal" evidence="9">
    <location>
        <begin position="181"/>
        <end position="222"/>
    </location>
</feature>
<dbReference type="EC" id="1.4.3.5" evidence="4"/>
<evidence type="ECO:0000259" key="9">
    <source>
        <dbReference type="Pfam" id="PF10590"/>
    </source>
</evidence>
<evidence type="ECO:0000256" key="1">
    <source>
        <dbReference type="ARBA" id="ARBA00001917"/>
    </source>
</evidence>
<evidence type="ECO:0000256" key="4">
    <source>
        <dbReference type="ARBA" id="ARBA00012801"/>
    </source>
</evidence>
<dbReference type="HAMAP" id="MF_01629">
    <property type="entry name" value="PdxH"/>
    <property type="match status" value="1"/>
</dbReference>
<accession>A0AA39MMZ7</accession>
<evidence type="ECO:0000313" key="10">
    <source>
        <dbReference type="EMBL" id="KAK0439878.1"/>
    </source>
</evidence>
<proteinExistence type="inferred from homology"/>
<evidence type="ECO:0000256" key="7">
    <source>
        <dbReference type="ARBA" id="ARBA00023002"/>
    </source>
</evidence>
<dbReference type="PANTHER" id="PTHR10851:SF0">
    <property type="entry name" value="PYRIDOXINE-5'-PHOSPHATE OXIDASE"/>
    <property type="match status" value="1"/>
</dbReference>
<evidence type="ECO:0000256" key="3">
    <source>
        <dbReference type="ARBA" id="ARBA00005037"/>
    </source>
</evidence>
<dbReference type="NCBIfam" id="TIGR00558">
    <property type="entry name" value="pdxH"/>
    <property type="match status" value="1"/>
</dbReference>